<keyword evidence="7" id="KW-0574">Periplasm</keyword>
<evidence type="ECO:0000256" key="2">
    <source>
        <dbReference type="ARBA" id="ARBA00004418"/>
    </source>
</evidence>
<keyword evidence="6" id="KW-0732">Signal</keyword>
<dbReference type="Pfam" id="PF01568">
    <property type="entry name" value="Molydop_binding"/>
    <property type="match status" value="1"/>
</dbReference>
<dbReference type="HOGENOM" id="CLU_000422_1_2_9"/>
<dbReference type="KEGG" id="pth:PTH_1712"/>
<dbReference type="eggNOG" id="COG3383">
    <property type="taxonomic scope" value="Bacteria"/>
</dbReference>
<comment type="cofactor">
    <cofactor evidence="1">
        <name>[4Fe-4S] cluster</name>
        <dbReference type="ChEBI" id="CHEBI:49883"/>
    </cofactor>
</comment>
<evidence type="ECO:0000256" key="5">
    <source>
        <dbReference type="ARBA" id="ARBA00022723"/>
    </source>
</evidence>
<evidence type="ECO:0000256" key="9">
    <source>
        <dbReference type="ARBA" id="ARBA00023002"/>
    </source>
</evidence>
<dbReference type="GO" id="GO:0051539">
    <property type="term" value="F:4 iron, 4 sulfur cluster binding"/>
    <property type="evidence" value="ECO:0007669"/>
    <property type="project" value="UniProtKB-KW"/>
</dbReference>
<feature type="domain" description="Molybdopterin dinucleotide-binding" evidence="13">
    <location>
        <begin position="674"/>
        <end position="792"/>
    </location>
</feature>
<dbReference type="EMBL" id="AP009389">
    <property type="protein sequence ID" value="BAF59893.1"/>
    <property type="molecule type" value="Genomic_DNA"/>
</dbReference>
<dbReference type="SUPFAM" id="SSF53706">
    <property type="entry name" value="Formate dehydrogenase/DMSO reductase, domains 1-3"/>
    <property type="match status" value="1"/>
</dbReference>
<keyword evidence="4" id="KW-0004">4Fe-4S</keyword>
<keyword evidence="15" id="KW-1185">Reference proteome</keyword>
<accession>A5D1I7</accession>
<dbReference type="Pfam" id="PF00384">
    <property type="entry name" value="Molybdopterin"/>
    <property type="match status" value="1"/>
</dbReference>
<dbReference type="GO" id="GO:0042597">
    <property type="term" value="C:periplasmic space"/>
    <property type="evidence" value="ECO:0007669"/>
    <property type="project" value="UniProtKB-SubCell"/>
</dbReference>
<keyword evidence="5" id="KW-0479">Metal-binding</keyword>
<dbReference type="GO" id="GO:0030151">
    <property type="term" value="F:molybdenum ion binding"/>
    <property type="evidence" value="ECO:0007669"/>
    <property type="project" value="TreeGrafter"/>
</dbReference>
<dbReference type="InterPro" id="IPR009010">
    <property type="entry name" value="Asp_de-COase-like_dom_sf"/>
</dbReference>
<feature type="domain" description="Molybdopterin oxidoreductase" evidence="12">
    <location>
        <begin position="1"/>
        <end position="439"/>
    </location>
</feature>
<gene>
    <name evidence="14" type="primary">BisC</name>
    <name evidence="14" type="ordered locus">PTH_1712</name>
</gene>
<evidence type="ECO:0000256" key="6">
    <source>
        <dbReference type="ARBA" id="ARBA00022729"/>
    </source>
</evidence>
<organism evidence="14 15">
    <name type="scientific">Pelotomaculum thermopropionicum (strain DSM 13744 / JCM 10971 / SI)</name>
    <dbReference type="NCBI Taxonomy" id="370438"/>
    <lineage>
        <taxon>Bacteria</taxon>
        <taxon>Bacillati</taxon>
        <taxon>Bacillota</taxon>
        <taxon>Clostridia</taxon>
        <taxon>Eubacteriales</taxon>
        <taxon>Desulfotomaculaceae</taxon>
        <taxon>Pelotomaculum</taxon>
    </lineage>
</organism>
<evidence type="ECO:0000259" key="12">
    <source>
        <dbReference type="Pfam" id="PF00384"/>
    </source>
</evidence>
<name>A5D1I7_PELTS</name>
<dbReference type="GO" id="GO:0009055">
    <property type="term" value="F:electron transfer activity"/>
    <property type="evidence" value="ECO:0007669"/>
    <property type="project" value="InterPro"/>
</dbReference>
<dbReference type="PANTHER" id="PTHR43598:SF1">
    <property type="entry name" value="FORMATE DEHYDROGENASE-O MAJOR SUBUNIT"/>
    <property type="match status" value="1"/>
</dbReference>
<evidence type="ECO:0000256" key="7">
    <source>
        <dbReference type="ARBA" id="ARBA00022764"/>
    </source>
</evidence>
<proteinExistence type="inferred from homology"/>
<evidence type="ECO:0000256" key="3">
    <source>
        <dbReference type="ARBA" id="ARBA00010312"/>
    </source>
</evidence>
<evidence type="ECO:0000256" key="11">
    <source>
        <dbReference type="ARBA" id="ARBA00023014"/>
    </source>
</evidence>
<dbReference type="PANTHER" id="PTHR43598">
    <property type="entry name" value="TUNGSTEN-CONTAINING FORMYLMETHANOFURAN DEHYDROGENASE 2 SUBUNIT B"/>
    <property type="match status" value="1"/>
</dbReference>
<evidence type="ECO:0000256" key="1">
    <source>
        <dbReference type="ARBA" id="ARBA00001966"/>
    </source>
</evidence>
<protein>
    <submittedName>
        <fullName evidence="14">Anaerobic dehydrogenases, typically selenocysteine-containing</fullName>
    </submittedName>
</protein>
<dbReference type="eggNOG" id="COG0243">
    <property type="taxonomic scope" value="Bacteria"/>
</dbReference>
<dbReference type="InterPro" id="IPR006443">
    <property type="entry name" value="Formate-DH-alph_fdnG"/>
</dbReference>
<sequence length="799" mass="89071">MTNSFTDYKNSDVFLIIGANPAENHPQVMRFIGMAREKRGAKVIVVDPRFTKTASKADIYAPIRPGTDIAFLYGIINYALENNLYFHDYVVNYTNASYLISPDYSFNDGVFSGLVEKDGVLSYDTKSWQYQMDGDSIRKDPTLQNPNCVFQILKRHAARYDIKTVCKITGTPEDVFRKVCELYCSTGKPDKAGNLIYAMGITQHSYGSQNVRATAILQLLLGNIGIAGGGVNAQRGESNVQGSTDQAMLYHYLPGYNPMFNAAAHPTLKDYIEKETPKTSYWSNRPKFIISMLKAWFGEKATKENDFCFDWVPKHTGKDHSHMAIFQAMAEGKIKGFFAWGQNPAVGGPLASAERKAFENLDWMVVVDLFETETAAFWKRPGANPADIKTEVFLLPTAFSYEKEGTVANSSRWIQWRWKAVEPPGQAKSDLWIADRLMKAIRKEYQAGGKFPEPILNMVWNYDTPGHDEPDITKVAREMNGYMVADGTLLDSFAKLKDDGSTACGIWIYAGYMYVDPQLKVPASQRRSREDKSGLGIFPKWAFAWPANRRIVYNRNSCDPSGRPWDPNRMLVSWDGTQWITNDVPDFTFKDANTGAFIPPEVSAANSFIMNVEGQGRLFAPTGMKDGPLPEHYEPVESPVKNILSKQQNNPVAARYRGVFAKVAQPGTAEFPYIATTHRLVEHYQSGAVTRCCPTLTELMPEMFVTISPGLAAKLGIQPGDTVVVVSARGEIKCKANVMPIVKPLKVNGSETEIVCLPWHWGYQGLAPGSTANDLTPAVGDPNTMIPEYKAFLCNIRKA</sequence>
<dbReference type="Gene3D" id="3.40.228.10">
    <property type="entry name" value="Dimethylsulfoxide Reductase, domain 2"/>
    <property type="match status" value="2"/>
</dbReference>
<evidence type="ECO:0000256" key="4">
    <source>
        <dbReference type="ARBA" id="ARBA00022485"/>
    </source>
</evidence>
<dbReference type="Gene3D" id="3.40.50.740">
    <property type="match status" value="1"/>
</dbReference>
<dbReference type="GO" id="GO:0047111">
    <property type="term" value="F:formate dehydrogenase (cytochrome-c-553) activity"/>
    <property type="evidence" value="ECO:0007669"/>
    <property type="project" value="InterPro"/>
</dbReference>
<dbReference type="GO" id="GO:0043546">
    <property type="term" value="F:molybdopterin cofactor binding"/>
    <property type="evidence" value="ECO:0007669"/>
    <property type="project" value="InterPro"/>
</dbReference>
<dbReference type="InterPro" id="IPR006657">
    <property type="entry name" value="MoPterin_dinucl-bd_dom"/>
</dbReference>
<keyword evidence="8" id="KW-0712">Selenocysteine</keyword>
<reference evidence="15" key="1">
    <citation type="journal article" date="2008" name="Genome Res.">
        <title>The genome of Pelotomaculum thermopropionicum reveals niche-associated evolution in anaerobic microbiota.</title>
        <authorList>
            <person name="Kosaka T."/>
            <person name="Kato S."/>
            <person name="Shimoyama T."/>
            <person name="Ishii S."/>
            <person name="Abe T."/>
            <person name="Watanabe K."/>
        </authorList>
    </citation>
    <scope>NUCLEOTIDE SEQUENCE [LARGE SCALE GENOMIC DNA]</scope>
    <source>
        <strain evidence="15">DSM 13744 / JCM 10971 / SI</strain>
    </source>
</reference>
<dbReference type="NCBIfam" id="TIGR01553">
    <property type="entry name" value="formate-DH-alph"/>
    <property type="match status" value="1"/>
</dbReference>
<dbReference type="FunFam" id="3.40.228.10:FF:000009">
    <property type="entry name" value="Formate dehydrogenase, alpha subunit, selenocysteine-containing"/>
    <property type="match status" value="1"/>
</dbReference>
<dbReference type="Proteomes" id="UP000006556">
    <property type="component" value="Chromosome"/>
</dbReference>
<dbReference type="InterPro" id="IPR006656">
    <property type="entry name" value="Mopterin_OxRdtase"/>
</dbReference>
<dbReference type="GO" id="GO:0009061">
    <property type="term" value="P:anaerobic respiration"/>
    <property type="evidence" value="ECO:0007669"/>
    <property type="project" value="TreeGrafter"/>
</dbReference>
<dbReference type="STRING" id="370438.PTH_1712"/>
<dbReference type="CDD" id="cd02792">
    <property type="entry name" value="MopB_CT_Formate-Dh-Na-like"/>
    <property type="match status" value="1"/>
</dbReference>
<evidence type="ECO:0000313" key="14">
    <source>
        <dbReference type="EMBL" id="BAF59893.1"/>
    </source>
</evidence>
<comment type="subcellular location">
    <subcellularLocation>
        <location evidence="2">Periplasm</location>
    </subcellularLocation>
</comment>
<evidence type="ECO:0000256" key="8">
    <source>
        <dbReference type="ARBA" id="ARBA00022933"/>
    </source>
</evidence>
<evidence type="ECO:0000256" key="10">
    <source>
        <dbReference type="ARBA" id="ARBA00023004"/>
    </source>
</evidence>
<keyword evidence="9" id="KW-0560">Oxidoreductase</keyword>
<dbReference type="AlphaFoldDB" id="A5D1I7"/>
<evidence type="ECO:0000313" key="15">
    <source>
        <dbReference type="Proteomes" id="UP000006556"/>
    </source>
</evidence>
<dbReference type="GO" id="GO:0008863">
    <property type="term" value="F:formate dehydrogenase (NAD+) activity"/>
    <property type="evidence" value="ECO:0007669"/>
    <property type="project" value="InterPro"/>
</dbReference>
<comment type="similarity">
    <text evidence="3">Belongs to the prokaryotic molybdopterin-containing oxidoreductase family.</text>
</comment>
<dbReference type="Gene3D" id="2.40.40.20">
    <property type="match status" value="1"/>
</dbReference>
<keyword evidence="10" id="KW-0408">Iron</keyword>
<evidence type="ECO:0000259" key="13">
    <source>
        <dbReference type="Pfam" id="PF01568"/>
    </source>
</evidence>
<keyword evidence="11" id="KW-0411">Iron-sulfur</keyword>
<dbReference type="SUPFAM" id="SSF50692">
    <property type="entry name" value="ADC-like"/>
    <property type="match status" value="1"/>
</dbReference>